<evidence type="ECO:0000313" key="1">
    <source>
        <dbReference type="EMBL" id="BBI33471.1"/>
    </source>
</evidence>
<accession>A0A3T1D5U2</accession>
<protein>
    <submittedName>
        <fullName evidence="1">Uncharacterized protein</fullName>
    </submittedName>
</protein>
<evidence type="ECO:0000313" key="2">
    <source>
        <dbReference type="Proteomes" id="UP000289856"/>
    </source>
</evidence>
<proteinExistence type="predicted"/>
<keyword evidence="2" id="KW-1185">Reference proteome</keyword>
<dbReference type="KEGG" id="cohn:KCTCHS21_28700"/>
<dbReference type="AlphaFoldDB" id="A0A3T1D5U2"/>
<gene>
    <name evidence="1" type="ORF">KCTCHS21_28700</name>
</gene>
<dbReference type="EMBL" id="AP019400">
    <property type="protein sequence ID" value="BBI33471.1"/>
    <property type="molecule type" value="Genomic_DNA"/>
</dbReference>
<sequence length="111" mass="13042">MDENRKDALVTLCMLKLRFQNKLQVSLKNIQDKIKGLINEEIDEQSIVASVQRLRDRGHVRDNGENLLLGSGIVHHYIEVLQYDDGVNIDETLDILENRIRHHTEHRRYDL</sequence>
<reference evidence="1 2" key="1">
    <citation type="submission" date="2019-01" db="EMBL/GenBank/DDBJ databases">
        <title>Complete genome sequence of Cohnella hallensis HS21 isolated from Korean fir (Abies koreana) rhizospheric soil.</title>
        <authorList>
            <person name="Jiang L."/>
            <person name="Kang S.W."/>
            <person name="Kim S."/>
            <person name="Jung J."/>
            <person name="Kim C.Y."/>
            <person name="Kim D.H."/>
            <person name="Kim S.W."/>
            <person name="Lee J."/>
        </authorList>
    </citation>
    <scope>NUCLEOTIDE SEQUENCE [LARGE SCALE GENOMIC DNA]</scope>
    <source>
        <strain evidence="1 2">HS21</strain>
    </source>
</reference>
<name>A0A3T1D5U2_9BACL</name>
<dbReference type="Proteomes" id="UP000289856">
    <property type="component" value="Chromosome"/>
</dbReference>
<organism evidence="1 2">
    <name type="scientific">Cohnella abietis</name>
    <dbReference type="NCBI Taxonomy" id="2507935"/>
    <lineage>
        <taxon>Bacteria</taxon>
        <taxon>Bacillati</taxon>
        <taxon>Bacillota</taxon>
        <taxon>Bacilli</taxon>
        <taxon>Bacillales</taxon>
        <taxon>Paenibacillaceae</taxon>
        <taxon>Cohnella</taxon>
    </lineage>
</organism>